<accession>A0ABV1MSI4</accession>
<name>A0ABV1MSI4_9BACI</name>
<evidence type="ECO:0008006" key="4">
    <source>
        <dbReference type="Google" id="ProtNLM"/>
    </source>
</evidence>
<organism evidence="2 3">
    <name type="scientific">Lysinibacillus zambalensis</name>
    <dbReference type="NCBI Taxonomy" id="3160866"/>
    <lineage>
        <taxon>Bacteria</taxon>
        <taxon>Bacillati</taxon>
        <taxon>Bacillota</taxon>
        <taxon>Bacilli</taxon>
        <taxon>Bacillales</taxon>
        <taxon>Bacillaceae</taxon>
        <taxon>Lysinibacillus</taxon>
    </lineage>
</organism>
<sequence>MTIKYNAAIIEKNRKKPGHISAWENEHHFVPHHMLQETLNSDPHHHHHHHHHVTRDRAQLQDNWTIRDLESV</sequence>
<evidence type="ECO:0000313" key="3">
    <source>
        <dbReference type="Proteomes" id="UP001478862"/>
    </source>
</evidence>
<dbReference type="Proteomes" id="UP001478862">
    <property type="component" value="Unassembled WGS sequence"/>
</dbReference>
<reference evidence="2 3" key="1">
    <citation type="submission" date="2024-06" db="EMBL/GenBank/DDBJ databases">
        <title>Lysinibacillus zambalefons sp. nov., a Novel Firmicute Isolated from the Poon Bato Zambales Hyperalkaline Spring.</title>
        <authorList>
            <person name="Aja J.A."/>
            <person name="Lazaro J.E.H."/>
            <person name="Llorin L.D."/>
            <person name="Lim K.R."/>
            <person name="Teodosio J."/>
            <person name="Dalisay D.S."/>
        </authorList>
    </citation>
    <scope>NUCLEOTIDE SEQUENCE [LARGE SCALE GENOMIC DNA]</scope>
    <source>
        <strain evidence="2 3">M3</strain>
    </source>
</reference>
<gene>
    <name evidence="2" type="ORF">ABNX05_12675</name>
</gene>
<evidence type="ECO:0000313" key="2">
    <source>
        <dbReference type="EMBL" id="MEQ6355477.1"/>
    </source>
</evidence>
<dbReference type="EMBL" id="JBEGDG010000008">
    <property type="protein sequence ID" value="MEQ6355477.1"/>
    <property type="molecule type" value="Genomic_DNA"/>
</dbReference>
<keyword evidence="3" id="KW-1185">Reference proteome</keyword>
<evidence type="ECO:0000256" key="1">
    <source>
        <dbReference type="SAM" id="MobiDB-lite"/>
    </source>
</evidence>
<proteinExistence type="predicted"/>
<feature type="region of interest" description="Disordered" evidence="1">
    <location>
        <begin position="39"/>
        <end position="61"/>
    </location>
</feature>
<protein>
    <recommendedName>
        <fullName evidence="4">Cytosolic protein</fullName>
    </recommendedName>
</protein>
<dbReference type="RefSeq" id="WP_349660078.1">
    <property type="nucleotide sequence ID" value="NZ_JBEGDG010000008.1"/>
</dbReference>
<comment type="caution">
    <text evidence="2">The sequence shown here is derived from an EMBL/GenBank/DDBJ whole genome shotgun (WGS) entry which is preliminary data.</text>
</comment>
<feature type="compositionally biased region" description="Basic residues" evidence="1">
    <location>
        <begin position="44"/>
        <end position="54"/>
    </location>
</feature>